<evidence type="ECO:0000256" key="5">
    <source>
        <dbReference type="ARBA" id="ARBA00067342"/>
    </source>
</evidence>
<keyword evidence="3" id="KW-0007">Acetylation</keyword>
<comment type="subunit">
    <text evidence="4">Associates with the RNA polymerase II complex.</text>
</comment>
<keyword evidence="1" id="KW-0488">Methylation</keyword>
<keyword evidence="9" id="KW-1185">Reference proteome</keyword>
<evidence type="ECO:0000256" key="3">
    <source>
        <dbReference type="ARBA" id="ARBA00022990"/>
    </source>
</evidence>
<feature type="region of interest" description="Disordered" evidence="6">
    <location>
        <begin position="544"/>
        <end position="599"/>
    </location>
</feature>
<feature type="region of interest" description="Disordered" evidence="6">
    <location>
        <begin position="741"/>
        <end position="760"/>
    </location>
</feature>
<dbReference type="Proteomes" id="UP001153620">
    <property type="component" value="Chromosome 1"/>
</dbReference>
<accession>A0A9N9RI08</accession>
<feature type="compositionally biased region" description="Low complexity" evidence="6">
    <location>
        <begin position="141"/>
        <end position="154"/>
    </location>
</feature>
<evidence type="ECO:0000256" key="1">
    <source>
        <dbReference type="ARBA" id="ARBA00022481"/>
    </source>
</evidence>
<dbReference type="EMBL" id="OU895877">
    <property type="protein sequence ID" value="CAG9797269.1"/>
    <property type="molecule type" value="Genomic_DNA"/>
</dbReference>
<keyword evidence="2" id="KW-0597">Phosphoprotein</keyword>
<dbReference type="OrthoDB" id="10069473at2759"/>
<evidence type="ECO:0000256" key="2">
    <source>
        <dbReference type="ARBA" id="ARBA00022553"/>
    </source>
</evidence>
<name>A0A9N9RI08_9DIPT</name>
<evidence type="ECO:0000313" key="9">
    <source>
        <dbReference type="Proteomes" id="UP001153620"/>
    </source>
</evidence>
<dbReference type="SMART" id="SM00582">
    <property type="entry name" value="RPR"/>
    <property type="match status" value="1"/>
</dbReference>
<dbReference type="AlphaFoldDB" id="A0A9N9RI08"/>
<evidence type="ECO:0000256" key="4">
    <source>
        <dbReference type="ARBA" id="ARBA00062892"/>
    </source>
</evidence>
<evidence type="ECO:0000313" key="8">
    <source>
        <dbReference type="EMBL" id="CAG9797269.1"/>
    </source>
</evidence>
<feature type="region of interest" description="Disordered" evidence="6">
    <location>
        <begin position="141"/>
        <end position="161"/>
    </location>
</feature>
<evidence type="ECO:0000259" key="7">
    <source>
        <dbReference type="PROSITE" id="PS51391"/>
    </source>
</evidence>
<dbReference type="FunFam" id="1.25.40.90:FF:000020">
    <property type="entry name" value="regulation of nuclear pre-mRNA domain-containing protein 2 isoform X1"/>
    <property type="match status" value="1"/>
</dbReference>
<feature type="region of interest" description="Disordered" evidence="6">
    <location>
        <begin position="688"/>
        <end position="734"/>
    </location>
</feature>
<reference evidence="8" key="1">
    <citation type="submission" date="2022-01" db="EMBL/GenBank/DDBJ databases">
        <authorList>
            <person name="King R."/>
        </authorList>
    </citation>
    <scope>NUCLEOTIDE SEQUENCE</scope>
</reference>
<gene>
    <name evidence="8" type="ORF">CHIRRI_LOCUS269</name>
</gene>
<dbReference type="SUPFAM" id="SSF48464">
    <property type="entry name" value="ENTH/VHS domain"/>
    <property type="match status" value="1"/>
</dbReference>
<dbReference type="GO" id="GO:0031124">
    <property type="term" value="P:mRNA 3'-end processing"/>
    <property type="evidence" value="ECO:0007669"/>
    <property type="project" value="TreeGrafter"/>
</dbReference>
<feature type="region of interest" description="Disordered" evidence="6">
    <location>
        <begin position="391"/>
        <end position="440"/>
    </location>
</feature>
<dbReference type="Gene3D" id="1.25.40.90">
    <property type="match status" value="1"/>
</dbReference>
<evidence type="ECO:0000256" key="6">
    <source>
        <dbReference type="SAM" id="MobiDB-lite"/>
    </source>
</evidence>
<feature type="region of interest" description="Disordered" evidence="6">
    <location>
        <begin position="285"/>
        <end position="306"/>
    </location>
</feature>
<dbReference type="Gene3D" id="6.10.250.2560">
    <property type="match status" value="1"/>
</dbReference>
<feature type="compositionally biased region" description="Polar residues" evidence="6">
    <location>
        <begin position="578"/>
        <end position="587"/>
    </location>
</feature>
<proteinExistence type="predicted"/>
<feature type="compositionally biased region" description="Low complexity" evidence="6">
    <location>
        <begin position="426"/>
        <end position="438"/>
    </location>
</feature>
<dbReference type="Pfam" id="PF04818">
    <property type="entry name" value="CID"/>
    <property type="match status" value="1"/>
</dbReference>
<organism evidence="8 9">
    <name type="scientific">Chironomus riparius</name>
    <dbReference type="NCBI Taxonomy" id="315576"/>
    <lineage>
        <taxon>Eukaryota</taxon>
        <taxon>Metazoa</taxon>
        <taxon>Ecdysozoa</taxon>
        <taxon>Arthropoda</taxon>
        <taxon>Hexapoda</taxon>
        <taxon>Insecta</taxon>
        <taxon>Pterygota</taxon>
        <taxon>Neoptera</taxon>
        <taxon>Endopterygota</taxon>
        <taxon>Diptera</taxon>
        <taxon>Nematocera</taxon>
        <taxon>Chironomoidea</taxon>
        <taxon>Chironomidae</taxon>
        <taxon>Chironominae</taxon>
        <taxon>Chironomus</taxon>
    </lineage>
</organism>
<dbReference type="InterPro" id="IPR008942">
    <property type="entry name" value="ENTH_VHS"/>
</dbReference>
<dbReference type="GO" id="GO:0000993">
    <property type="term" value="F:RNA polymerase II complex binding"/>
    <property type="evidence" value="ECO:0007669"/>
    <property type="project" value="TreeGrafter"/>
</dbReference>
<feature type="domain" description="CID" evidence="7">
    <location>
        <begin position="1"/>
        <end position="131"/>
    </location>
</feature>
<sequence>MEDFDCEKFENRLKNLKDTQDSITGLSKWCLNKRVAHKSIVKCWLKVLKEVKIEQRLTLFYLANDVIQHSKRKNYEFVDSWATTLQRASTLVRDDARVKDKVSRIFNIWQQREVYAEDFITDLNGLLLINQVKKPLFTPSATTSYTASPVSSPTHRSDDNEDEFQLQSLISNIKSCVSLETETDKNLKHVIKASVPDIEKVRNSLKDRTQVEEVEKEVENASTKHELFINSINSEIKARKTLLTALEQAERFYRNQRRDVKKVVYAYKNFGDRIKTIQSELNKKMSHLPSPIPSPDINAPSPEPDNDDFDLPADVNFYNANMNGTFGSFMSDGPLPFDVNEFYRESPPPVEHNQSIQVIQSQDQQLATAPLNDFYNNIMPQKLEAYNPALGYNDSYRQPQQPPLPSAAPPMNFALCTAPPPPPPTSQNNNQSLNSSNNDDYSWNDWNMHHIDTPVSPANYERKGHDESSIVEYVDESLRDIDSSLNDIDHRQLFRADIETKDVDHRNLISLTGSPSQMQNNIPMHPTNGNNDFIPPMLDHSQMNYPPHPGMSNFPTQHRNQRPPLLPTPNMPPMRYSRNMSINSDSSKGPDELESSEMDMELSDDDLSGIDGNMSNDFYNINQNMHSHPPRYQPHPISLNRPPPSLPLDNDPMNQQRKSWIHNNAGNSDLPPLDDIDLPDPQQTPIGIPTPNSNFNPGFRPRNPNNFRGQNRGGKMMRGGMNSNNGNGNNSPYNLNNNFKNRGRGRGGFRGGNNFRGSQW</sequence>
<dbReference type="InterPro" id="IPR006569">
    <property type="entry name" value="CID_dom"/>
</dbReference>
<dbReference type="CDD" id="cd16981">
    <property type="entry name" value="CID_RPRD_like"/>
    <property type="match status" value="1"/>
</dbReference>
<dbReference type="PANTHER" id="PTHR12460:SF40">
    <property type="entry name" value="REGULATION OF NUCLEAR PRE-MRNA DOMAIN-CONTAINING PROTEIN 2"/>
    <property type="match status" value="1"/>
</dbReference>
<dbReference type="PANTHER" id="PTHR12460">
    <property type="entry name" value="CYCLIN-DEPENDENT KINASE INHIBITOR-RELATED PROTEIN"/>
    <property type="match status" value="1"/>
</dbReference>
<protein>
    <recommendedName>
        <fullName evidence="5">Regulation of nuclear pre-mRNA domain-containing protein 2</fullName>
    </recommendedName>
</protein>
<dbReference type="PROSITE" id="PS51391">
    <property type="entry name" value="CID"/>
    <property type="match status" value="1"/>
</dbReference>
<reference evidence="8" key="2">
    <citation type="submission" date="2022-10" db="EMBL/GenBank/DDBJ databases">
        <authorList>
            <consortium name="ENA_rothamsted_submissions"/>
            <consortium name="culmorum"/>
            <person name="King R."/>
        </authorList>
    </citation>
    <scope>NUCLEOTIDE SEQUENCE</scope>
</reference>